<dbReference type="AlphaFoldDB" id="A0A3M7QIX0"/>
<accession>A0A3M7QIX0</accession>
<name>A0A3M7QIX0_BRAPC</name>
<reference evidence="1 2" key="1">
    <citation type="journal article" date="2018" name="Sci. Rep.">
        <title>Genomic signatures of local adaptation to the degree of environmental predictability in rotifers.</title>
        <authorList>
            <person name="Franch-Gras L."/>
            <person name="Hahn C."/>
            <person name="Garcia-Roger E.M."/>
            <person name="Carmona M.J."/>
            <person name="Serra M."/>
            <person name="Gomez A."/>
        </authorList>
    </citation>
    <scope>NUCLEOTIDE SEQUENCE [LARGE SCALE GENOMIC DNA]</scope>
    <source>
        <strain evidence="1">HYR1</strain>
    </source>
</reference>
<proteinExistence type="predicted"/>
<organism evidence="1 2">
    <name type="scientific">Brachionus plicatilis</name>
    <name type="common">Marine rotifer</name>
    <name type="synonym">Brachionus muelleri</name>
    <dbReference type="NCBI Taxonomy" id="10195"/>
    <lineage>
        <taxon>Eukaryota</taxon>
        <taxon>Metazoa</taxon>
        <taxon>Spiralia</taxon>
        <taxon>Gnathifera</taxon>
        <taxon>Rotifera</taxon>
        <taxon>Eurotatoria</taxon>
        <taxon>Monogononta</taxon>
        <taxon>Pseudotrocha</taxon>
        <taxon>Ploima</taxon>
        <taxon>Brachionidae</taxon>
        <taxon>Brachionus</taxon>
    </lineage>
</organism>
<evidence type="ECO:0000313" key="2">
    <source>
        <dbReference type="Proteomes" id="UP000276133"/>
    </source>
</evidence>
<keyword evidence="2" id="KW-1185">Reference proteome</keyword>
<evidence type="ECO:0000313" key="1">
    <source>
        <dbReference type="EMBL" id="RNA11203.1"/>
    </source>
</evidence>
<protein>
    <submittedName>
        <fullName evidence="1">Uncharacterized protein</fullName>
    </submittedName>
</protein>
<dbReference type="EMBL" id="REGN01006021">
    <property type="protein sequence ID" value="RNA11203.1"/>
    <property type="molecule type" value="Genomic_DNA"/>
</dbReference>
<comment type="caution">
    <text evidence="1">The sequence shown here is derived from an EMBL/GenBank/DDBJ whole genome shotgun (WGS) entry which is preliminary data.</text>
</comment>
<gene>
    <name evidence="1" type="ORF">BpHYR1_049726</name>
</gene>
<sequence>MIWYKLKLTCTHFVPRPLLSLTLRKGKENWGKVEEEPRKGRRRVEENKYTIKEFKKGSNNNFLNIKVNGFLKYLSSLNNKVRVT</sequence>
<dbReference type="Proteomes" id="UP000276133">
    <property type="component" value="Unassembled WGS sequence"/>
</dbReference>